<comment type="caution">
    <text evidence="2">The sequence shown here is derived from an EMBL/GenBank/DDBJ whole genome shotgun (WGS) entry which is preliminary data.</text>
</comment>
<name>A0A5C8ZPI5_9GAMM</name>
<gene>
    <name evidence="2" type="ORF">FVW59_13870</name>
</gene>
<evidence type="ECO:0000313" key="3">
    <source>
        <dbReference type="Proteomes" id="UP000321933"/>
    </source>
</evidence>
<protein>
    <recommendedName>
        <fullName evidence="1">Macro domain-containing protein</fullName>
    </recommendedName>
</protein>
<evidence type="ECO:0000259" key="1">
    <source>
        <dbReference type="PROSITE" id="PS51154"/>
    </source>
</evidence>
<proteinExistence type="predicted"/>
<dbReference type="RefSeq" id="WP_148064952.1">
    <property type="nucleotide sequence ID" value="NZ_VRYZ01000006.1"/>
</dbReference>
<dbReference type="Gene3D" id="3.40.220.10">
    <property type="entry name" value="Leucine Aminopeptidase, subunit E, domain 1"/>
    <property type="match status" value="1"/>
</dbReference>
<accession>A0A5C8ZPI5</accession>
<evidence type="ECO:0000313" key="2">
    <source>
        <dbReference type="EMBL" id="TXS90426.1"/>
    </source>
</evidence>
<dbReference type="Proteomes" id="UP000321933">
    <property type="component" value="Unassembled WGS sequence"/>
</dbReference>
<dbReference type="SUPFAM" id="SSF52949">
    <property type="entry name" value="Macro domain-like"/>
    <property type="match status" value="1"/>
</dbReference>
<sequence>MTQTCFVIMPFGIKEDASGRAFSFDDLYEFLIKDAIAQMEGVEALRCDEISEAGWIHSTMIKHIAEAPLAVVDISTLNPNVFYELGVRHALKPSGTVLIRREGTESPFNIEGFNCIDYDLGDGDKRREFQRRLQAFLNNARSQPQHSDSLVYDVLPDLRVERGPSICERKPRFLWDTHIYPYRLVAQPEKEICLVAGDWRDIKHCDVWVNSENTNMQMARFYERSVSGLIRYLGATKSITGDIEKDTVALELAAALGGAGRVEKAAVVPTGPGLLAQTNNVKAVFHVASVEGELGFGYRPIAGIERCVRNALQMADASRFRELHLESMLFAIMGTGTAGGDLADLAARQIGAAVDYLELNPASAIKRVCFSAFTDVMLETLTAAVAAIPNLERPEP</sequence>
<dbReference type="AlphaFoldDB" id="A0A5C8ZPI5"/>
<organism evidence="2 3">
    <name type="scientific">Parahaliea aestuarii</name>
    <dbReference type="NCBI Taxonomy" id="1852021"/>
    <lineage>
        <taxon>Bacteria</taxon>
        <taxon>Pseudomonadati</taxon>
        <taxon>Pseudomonadota</taxon>
        <taxon>Gammaproteobacteria</taxon>
        <taxon>Cellvibrionales</taxon>
        <taxon>Halieaceae</taxon>
        <taxon>Parahaliea</taxon>
    </lineage>
</organism>
<dbReference type="InterPro" id="IPR002589">
    <property type="entry name" value="Macro_dom"/>
</dbReference>
<reference evidence="2 3" key="1">
    <citation type="submission" date="2019-08" db="EMBL/GenBank/DDBJ databases">
        <title>Parahaliea maris sp. nov., isolated from the surface seawater.</title>
        <authorList>
            <person name="Liu Y."/>
        </authorList>
    </citation>
    <scope>NUCLEOTIDE SEQUENCE [LARGE SCALE GENOMIC DNA]</scope>
    <source>
        <strain evidence="2 3">S2-26</strain>
    </source>
</reference>
<keyword evidence="3" id="KW-1185">Reference proteome</keyword>
<dbReference type="InterPro" id="IPR043472">
    <property type="entry name" value="Macro_dom-like"/>
</dbReference>
<feature type="domain" description="Macro" evidence="1">
    <location>
        <begin position="179"/>
        <end position="389"/>
    </location>
</feature>
<dbReference type="EMBL" id="VRYZ01000006">
    <property type="protein sequence ID" value="TXS90426.1"/>
    <property type="molecule type" value="Genomic_DNA"/>
</dbReference>
<dbReference type="PROSITE" id="PS51154">
    <property type="entry name" value="MACRO"/>
    <property type="match status" value="1"/>
</dbReference>
<dbReference type="OrthoDB" id="5180013at2"/>